<evidence type="ECO:0000313" key="2">
    <source>
        <dbReference type="Proteomes" id="UP000032232"/>
    </source>
</evidence>
<organism evidence="1 2">
    <name type="scientific">Jannaschia aquimarina</name>
    <dbReference type="NCBI Taxonomy" id="935700"/>
    <lineage>
        <taxon>Bacteria</taxon>
        <taxon>Pseudomonadati</taxon>
        <taxon>Pseudomonadota</taxon>
        <taxon>Alphaproteobacteria</taxon>
        <taxon>Rhodobacterales</taxon>
        <taxon>Roseobacteraceae</taxon>
        <taxon>Jannaschia</taxon>
    </lineage>
</organism>
<proteinExistence type="predicted"/>
<keyword evidence="2" id="KW-1185">Reference proteome</keyword>
<dbReference type="STRING" id="935700.jaqu_40880"/>
<protein>
    <submittedName>
        <fullName evidence="1">Uncharacterized protein</fullName>
    </submittedName>
</protein>
<dbReference type="EMBL" id="JYFE01000081">
    <property type="protein sequence ID" value="KIT14294.1"/>
    <property type="molecule type" value="Genomic_DNA"/>
</dbReference>
<accession>A0A0D1E9I0</accession>
<sequence>MKRADLERLHEIARLRSFRSQAELGKADARVRSIQSAIALTFPQEQAEPTDVHSARDRACWQSWAELERRRLTMELSRLRAEQEPLRKSAGRDLARAEVLEKILKAK</sequence>
<evidence type="ECO:0000313" key="1">
    <source>
        <dbReference type="EMBL" id="KIT14294.1"/>
    </source>
</evidence>
<dbReference type="RefSeq" id="WP_043920845.1">
    <property type="nucleotide sequence ID" value="NZ_FZPF01000001.1"/>
</dbReference>
<dbReference type="AlphaFoldDB" id="A0A0D1E9I0"/>
<dbReference type="Proteomes" id="UP000032232">
    <property type="component" value="Unassembled WGS sequence"/>
</dbReference>
<gene>
    <name evidence="1" type="ORF">jaqu_40880</name>
</gene>
<reference evidence="1 2" key="1">
    <citation type="submission" date="2015-02" db="EMBL/GenBank/DDBJ databases">
        <title>Genome Sequence of Jannaschia aquimarina DSM28248, a member of the Roseobacter clade.</title>
        <authorList>
            <person name="Voget S."/>
            <person name="Daniel R."/>
        </authorList>
    </citation>
    <scope>NUCLEOTIDE SEQUENCE [LARGE SCALE GENOMIC DNA]</scope>
    <source>
        <strain evidence="1 2">GSW-M26</strain>
    </source>
</reference>
<dbReference type="PATRIC" id="fig|935700.4.peg.4214"/>
<name>A0A0D1E9I0_9RHOB</name>
<comment type="caution">
    <text evidence="1">The sequence shown here is derived from an EMBL/GenBank/DDBJ whole genome shotgun (WGS) entry which is preliminary data.</text>
</comment>